<evidence type="ECO:0000313" key="4">
    <source>
        <dbReference type="Proteomes" id="UP000799779"/>
    </source>
</evidence>
<dbReference type="InterPro" id="IPR036514">
    <property type="entry name" value="SGNH_hydro_sf"/>
</dbReference>
<accession>A0A6A5WG22</accession>
<dbReference type="GO" id="GO:0006629">
    <property type="term" value="P:lipid metabolic process"/>
    <property type="evidence" value="ECO:0007669"/>
    <property type="project" value="TreeGrafter"/>
</dbReference>
<dbReference type="PANTHER" id="PTHR37981">
    <property type="entry name" value="LIPASE 2"/>
    <property type="match status" value="1"/>
</dbReference>
<evidence type="ECO:0000256" key="2">
    <source>
        <dbReference type="SAM" id="SignalP"/>
    </source>
</evidence>
<proteinExistence type="predicted"/>
<dbReference type="PANTHER" id="PTHR37981:SF1">
    <property type="entry name" value="SGNH HYDROLASE-TYPE ESTERASE DOMAIN-CONTAINING PROTEIN"/>
    <property type="match status" value="1"/>
</dbReference>
<dbReference type="Gene3D" id="3.40.50.1110">
    <property type="entry name" value="SGNH hydrolase"/>
    <property type="match status" value="1"/>
</dbReference>
<feature type="region of interest" description="Disordered" evidence="1">
    <location>
        <begin position="24"/>
        <end position="43"/>
    </location>
</feature>
<dbReference type="Proteomes" id="UP000799779">
    <property type="component" value="Unassembled WGS sequence"/>
</dbReference>
<reference evidence="3" key="1">
    <citation type="journal article" date="2020" name="Stud. Mycol.">
        <title>101 Dothideomycetes genomes: a test case for predicting lifestyles and emergence of pathogens.</title>
        <authorList>
            <person name="Haridas S."/>
            <person name="Albert R."/>
            <person name="Binder M."/>
            <person name="Bloem J."/>
            <person name="Labutti K."/>
            <person name="Salamov A."/>
            <person name="Andreopoulos B."/>
            <person name="Baker S."/>
            <person name="Barry K."/>
            <person name="Bills G."/>
            <person name="Bluhm B."/>
            <person name="Cannon C."/>
            <person name="Castanera R."/>
            <person name="Culley D."/>
            <person name="Daum C."/>
            <person name="Ezra D."/>
            <person name="Gonzalez J."/>
            <person name="Henrissat B."/>
            <person name="Kuo A."/>
            <person name="Liang C."/>
            <person name="Lipzen A."/>
            <person name="Lutzoni F."/>
            <person name="Magnuson J."/>
            <person name="Mondo S."/>
            <person name="Nolan M."/>
            <person name="Ohm R."/>
            <person name="Pangilinan J."/>
            <person name="Park H.-J."/>
            <person name="Ramirez L."/>
            <person name="Alfaro M."/>
            <person name="Sun H."/>
            <person name="Tritt A."/>
            <person name="Yoshinaga Y."/>
            <person name="Zwiers L.-H."/>
            <person name="Turgeon B."/>
            <person name="Goodwin S."/>
            <person name="Spatafora J."/>
            <person name="Crous P."/>
            <person name="Grigoriev I."/>
        </authorList>
    </citation>
    <scope>NUCLEOTIDE SEQUENCE</scope>
    <source>
        <strain evidence="3">CBS 123094</strain>
    </source>
</reference>
<dbReference type="InterPro" id="IPR037460">
    <property type="entry name" value="SEST-like"/>
</dbReference>
<gene>
    <name evidence="3" type="ORF">P154DRAFT_537813</name>
</gene>
<keyword evidence="4" id="KW-1185">Reference proteome</keyword>
<feature type="signal peptide" evidence="2">
    <location>
        <begin position="1"/>
        <end position="20"/>
    </location>
</feature>
<name>A0A6A5WG22_9PLEO</name>
<protein>
    <recommendedName>
        <fullName evidence="5">SGNH hydrolase</fullName>
    </recommendedName>
</protein>
<dbReference type="GO" id="GO:0016788">
    <property type="term" value="F:hydrolase activity, acting on ester bonds"/>
    <property type="evidence" value="ECO:0007669"/>
    <property type="project" value="InterPro"/>
</dbReference>
<dbReference type="EMBL" id="ML977623">
    <property type="protein sequence ID" value="KAF1996586.1"/>
    <property type="molecule type" value="Genomic_DNA"/>
</dbReference>
<evidence type="ECO:0000256" key="1">
    <source>
        <dbReference type="SAM" id="MobiDB-lite"/>
    </source>
</evidence>
<dbReference type="SUPFAM" id="SSF52266">
    <property type="entry name" value="SGNH hydrolase"/>
    <property type="match status" value="1"/>
</dbReference>
<feature type="chain" id="PRO_5025331917" description="SGNH hydrolase" evidence="2">
    <location>
        <begin position="21"/>
        <end position="300"/>
    </location>
</feature>
<dbReference type="AlphaFoldDB" id="A0A6A5WG22"/>
<keyword evidence="2" id="KW-0732">Signal</keyword>
<sequence length="300" mass="33828">MWLPACTFVIWLFFAALATSRPEPLQKSFDPKSAIRRQQSSVEDPESYIIDEAIGPNQVDNFTTFDYHPAANFPTRTINKWIALGDSFAAGPGAGMPFDDNSMCMRGLDAYPIKLQQESNMKGPQGPGFQKPEFEFAACTGAITDDLLATYLQGNQLRNLTSDTTMATLSITGKLTIIRSDVRFSATLQACVYGIIWAGNCQRRLDEGQELMYNGKLWGQYNALISEIVHRFNPTWPVDHTLVYRQGYLQFFDETTDECDKASFRTGGPSITKELRTTLNLLTHKLNYVVQYWIDLRNAN</sequence>
<evidence type="ECO:0000313" key="3">
    <source>
        <dbReference type="EMBL" id="KAF1996586.1"/>
    </source>
</evidence>
<dbReference type="OrthoDB" id="21678at2759"/>
<organism evidence="3 4">
    <name type="scientific">Amniculicola lignicola CBS 123094</name>
    <dbReference type="NCBI Taxonomy" id="1392246"/>
    <lineage>
        <taxon>Eukaryota</taxon>
        <taxon>Fungi</taxon>
        <taxon>Dikarya</taxon>
        <taxon>Ascomycota</taxon>
        <taxon>Pezizomycotina</taxon>
        <taxon>Dothideomycetes</taxon>
        <taxon>Pleosporomycetidae</taxon>
        <taxon>Pleosporales</taxon>
        <taxon>Amniculicolaceae</taxon>
        <taxon>Amniculicola</taxon>
    </lineage>
</organism>
<evidence type="ECO:0008006" key="5">
    <source>
        <dbReference type="Google" id="ProtNLM"/>
    </source>
</evidence>